<sequence length="234" mass="25453">MNLGGRKPMVALWHLVVIAVCVSWQATKRELGVCSSSSTKLAILQFCFSAFALVASAYALTPPVKPYFWQPSSAIVLPALNLTGNISPFTGNNASFNAPWYTLNQAGHSVRITGGSLISLADANITMPLLSATKYTQWIEFAVTSDGIVECPHSTFRAGVAITQNLTSNTAPQYYTFYTTQIGGQLYTRSSRFSPATKLIIANSSKSGRVELYNGTTKAFWNQDVNDIIYLRCA</sequence>
<comment type="caution">
    <text evidence="3">The sequence shown here is derived from an EMBL/GenBank/DDBJ whole genome shotgun (WGS) entry which is preliminary data.</text>
</comment>
<name>A0ABR0GF91_9PEZI</name>
<dbReference type="GeneID" id="87903328"/>
<keyword evidence="1" id="KW-0812">Transmembrane</keyword>
<organism evidence="3 4">
    <name type="scientific">Podospora pseudocomata</name>
    <dbReference type="NCBI Taxonomy" id="2093779"/>
    <lineage>
        <taxon>Eukaryota</taxon>
        <taxon>Fungi</taxon>
        <taxon>Dikarya</taxon>
        <taxon>Ascomycota</taxon>
        <taxon>Pezizomycotina</taxon>
        <taxon>Sordariomycetes</taxon>
        <taxon>Sordariomycetidae</taxon>
        <taxon>Sordariales</taxon>
        <taxon>Podosporaceae</taxon>
        <taxon>Podospora</taxon>
    </lineage>
</organism>
<keyword evidence="4" id="KW-1185">Reference proteome</keyword>
<feature type="chain" id="PRO_5045358652" evidence="2">
    <location>
        <begin position="24"/>
        <end position="234"/>
    </location>
</feature>
<dbReference type="Proteomes" id="UP001323405">
    <property type="component" value="Unassembled WGS sequence"/>
</dbReference>
<reference evidence="3 4" key="1">
    <citation type="journal article" date="2023" name="bioRxiv">
        <title>High-quality genome assemblies of four members of thePodospora anserinaspecies complex.</title>
        <authorList>
            <person name="Ament-Velasquez S.L."/>
            <person name="Vogan A.A."/>
            <person name="Wallerman O."/>
            <person name="Hartmann F."/>
            <person name="Gautier V."/>
            <person name="Silar P."/>
            <person name="Giraud T."/>
            <person name="Johannesson H."/>
        </authorList>
    </citation>
    <scope>NUCLEOTIDE SEQUENCE [LARGE SCALE GENOMIC DNA]</scope>
    <source>
        <strain evidence="3 4">CBS 415.72m</strain>
    </source>
</reference>
<keyword evidence="1" id="KW-1133">Transmembrane helix</keyword>
<evidence type="ECO:0000313" key="3">
    <source>
        <dbReference type="EMBL" id="KAK4654396.1"/>
    </source>
</evidence>
<proteinExistence type="predicted"/>
<accession>A0ABR0GF91</accession>
<keyword evidence="2" id="KW-0732">Signal</keyword>
<keyword evidence="1" id="KW-0472">Membrane</keyword>
<gene>
    <name evidence="3" type="ORF">QC762_0065170</name>
</gene>
<feature type="signal peptide" evidence="2">
    <location>
        <begin position="1"/>
        <end position="23"/>
    </location>
</feature>
<evidence type="ECO:0000256" key="1">
    <source>
        <dbReference type="SAM" id="Phobius"/>
    </source>
</evidence>
<evidence type="ECO:0000256" key="2">
    <source>
        <dbReference type="SAM" id="SignalP"/>
    </source>
</evidence>
<dbReference type="EMBL" id="JAFFHA010000006">
    <property type="protein sequence ID" value="KAK4654396.1"/>
    <property type="molecule type" value="Genomic_DNA"/>
</dbReference>
<protein>
    <submittedName>
        <fullName evidence="3">Uncharacterized protein</fullName>
    </submittedName>
</protein>
<feature type="transmembrane region" description="Helical" evidence="1">
    <location>
        <begin position="41"/>
        <end position="60"/>
    </location>
</feature>
<evidence type="ECO:0000313" key="4">
    <source>
        <dbReference type="Proteomes" id="UP001323405"/>
    </source>
</evidence>
<dbReference type="RefSeq" id="XP_062743371.1">
    <property type="nucleotide sequence ID" value="XM_062883666.1"/>
</dbReference>